<dbReference type="Proteomes" id="UP000759131">
    <property type="component" value="Unassembled WGS sequence"/>
</dbReference>
<dbReference type="AlphaFoldDB" id="A0A7R9QJ90"/>
<dbReference type="SUPFAM" id="SSF56235">
    <property type="entry name" value="N-terminal nucleophile aminohydrolases (Ntn hydrolases)"/>
    <property type="match status" value="1"/>
</dbReference>
<feature type="binding site" evidence="1">
    <location>
        <position position="16"/>
    </location>
    <ligand>
        <name>L-glutamate</name>
        <dbReference type="ChEBI" id="CHEBI:29985"/>
    </ligand>
</feature>
<dbReference type="GO" id="GO:0005886">
    <property type="term" value="C:plasma membrane"/>
    <property type="evidence" value="ECO:0007669"/>
    <property type="project" value="TreeGrafter"/>
</dbReference>
<protein>
    <submittedName>
        <fullName evidence="2">Uncharacterized protein</fullName>
    </submittedName>
</protein>
<keyword evidence="3" id="KW-1185">Reference proteome</keyword>
<evidence type="ECO:0000313" key="2">
    <source>
        <dbReference type="EMBL" id="CAD7646242.1"/>
    </source>
</evidence>
<evidence type="ECO:0000256" key="1">
    <source>
        <dbReference type="PIRSR" id="PIRSR600101-2"/>
    </source>
</evidence>
<dbReference type="InterPro" id="IPR000101">
    <property type="entry name" value="GGT_peptidase"/>
</dbReference>
<sequence length="101" mass="11487">MFYNRTSQESYAIDARERAPITAHKNMFRNNANLSEAGPLAIATPGIVAGYWELHQRSGLIEWRRLFDGAIKYAKDGFKVGKNMANCIKLTEHQIRSQPSF</sequence>
<proteinExistence type="predicted"/>
<organism evidence="2">
    <name type="scientific">Medioppia subpectinata</name>
    <dbReference type="NCBI Taxonomy" id="1979941"/>
    <lineage>
        <taxon>Eukaryota</taxon>
        <taxon>Metazoa</taxon>
        <taxon>Ecdysozoa</taxon>
        <taxon>Arthropoda</taxon>
        <taxon>Chelicerata</taxon>
        <taxon>Arachnida</taxon>
        <taxon>Acari</taxon>
        <taxon>Acariformes</taxon>
        <taxon>Sarcoptiformes</taxon>
        <taxon>Oribatida</taxon>
        <taxon>Brachypylina</taxon>
        <taxon>Oppioidea</taxon>
        <taxon>Oppiidae</taxon>
        <taxon>Medioppia</taxon>
    </lineage>
</organism>
<dbReference type="GO" id="GO:0006751">
    <property type="term" value="P:glutathione catabolic process"/>
    <property type="evidence" value="ECO:0007669"/>
    <property type="project" value="InterPro"/>
</dbReference>
<name>A0A7R9QJ90_9ACAR</name>
<dbReference type="GO" id="GO:0036374">
    <property type="term" value="F:glutathione hydrolase activity"/>
    <property type="evidence" value="ECO:0007669"/>
    <property type="project" value="InterPro"/>
</dbReference>
<feature type="non-terminal residue" evidence="2">
    <location>
        <position position="101"/>
    </location>
</feature>
<dbReference type="OrthoDB" id="6513769at2759"/>
<dbReference type="PRINTS" id="PR01210">
    <property type="entry name" value="GGTRANSPTASE"/>
</dbReference>
<dbReference type="EMBL" id="OC890887">
    <property type="protein sequence ID" value="CAD7646242.1"/>
    <property type="molecule type" value="Genomic_DNA"/>
</dbReference>
<dbReference type="PANTHER" id="PTHR11686">
    <property type="entry name" value="GAMMA GLUTAMYL TRANSPEPTIDASE"/>
    <property type="match status" value="1"/>
</dbReference>
<evidence type="ECO:0000313" key="3">
    <source>
        <dbReference type="Proteomes" id="UP000759131"/>
    </source>
</evidence>
<gene>
    <name evidence="2" type="ORF">OSB1V03_LOCUS20888</name>
</gene>
<dbReference type="PANTHER" id="PTHR11686:SF9">
    <property type="entry name" value="RE13973P"/>
    <property type="match status" value="1"/>
</dbReference>
<accession>A0A7R9QJ90</accession>
<dbReference type="Pfam" id="PF01019">
    <property type="entry name" value="G_glu_transpept"/>
    <property type="match status" value="1"/>
</dbReference>
<reference evidence="2" key="1">
    <citation type="submission" date="2020-11" db="EMBL/GenBank/DDBJ databases">
        <authorList>
            <person name="Tran Van P."/>
        </authorList>
    </citation>
    <scope>NUCLEOTIDE SEQUENCE</scope>
</reference>
<dbReference type="EMBL" id="CAJPIZ010036312">
    <property type="protein sequence ID" value="CAG2120942.1"/>
    <property type="molecule type" value="Genomic_DNA"/>
</dbReference>
<dbReference type="InterPro" id="IPR029055">
    <property type="entry name" value="Ntn_hydrolases_N"/>
</dbReference>